<dbReference type="PANTHER" id="PTHR35024">
    <property type="entry name" value="HYPOTHETICAL CYTOSOLIC PROTEIN"/>
    <property type="match status" value="1"/>
</dbReference>
<accession>A0A381VMJ2</accession>
<dbReference type="AlphaFoldDB" id="A0A381VMJ2"/>
<dbReference type="PANTHER" id="PTHR35024:SF4">
    <property type="entry name" value="POLYMER-FORMING CYTOSKELETAL PROTEIN"/>
    <property type="match status" value="1"/>
</dbReference>
<gene>
    <name evidence="1" type="ORF">METZ01_LOCUS94374</name>
</gene>
<evidence type="ECO:0000313" key="1">
    <source>
        <dbReference type="EMBL" id="SVA41520.1"/>
    </source>
</evidence>
<sequence length="126" mass="13356">MLQKNEELPIKAYLGSDALFRGTLSFEGTVRIDGKFEGQVNTNDTLVIGETGHMTADINVGTLICKGQLNGAVVASKKIEMHPASKIKGDVHTPALSIGLGAVLDGHLNMTGGESKKVVNLVKEKK</sequence>
<organism evidence="1">
    <name type="scientific">marine metagenome</name>
    <dbReference type="NCBI Taxonomy" id="408172"/>
    <lineage>
        <taxon>unclassified sequences</taxon>
        <taxon>metagenomes</taxon>
        <taxon>ecological metagenomes</taxon>
    </lineage>
</organism>
<protein>
    <recommendedName>
        <fullName evidence="2">Polymer-forming cytoskeletal protein</fullName>
    </recommendedName>
</protein>
<dbReference type="InterPro" id="IPR007607">
    <property type="entry name" value="BacA/B"/>
</dbReference>
<dbReference type="Pfam" id="PF04519">
    <property type="entry name" value="Bactofilin"/>
    <property type="match status" value="1"/>
</dbReference>
<reference evidence="1" key="1">
    <citation type="submission" date="2018-05" db="EMBL/GenBank/DDBJ databases">
        <authorList>
            <person name="Lanie J.A."/>
            <person name="Ng W.-L."/>
            <person name="Kazmierczak K.M."/>
            <person name="Andrzejewski T.M."/>
            <person name="Davidsen T.M."/>
            <person name="Wayne K.J."/>
            <person name="Tettelin H."/>
            <person name="Glass J.I."/>
            <person name="Rusch D."/>
            <person name="Podicherti R."/>
            <person name="Tsui H.-C.T."/>
            <person name="Winkler M.E."/>
        </authorList>
    </citation>
    <scope>NUCLEOTIDE SEQUENCE</scope>
</reference>
<proteinExistence type="predicted"/>
<evidence type="ECO:0008006" key="2">
    <source>
        <dbReference type="Google" id="ProtNLM"/>
    </source>
</evidence>
<dbReference type="EMBL" id="UINC01009252">
    <property type="protein sequence ID" value="SVA41520.1"/>
    <property type="molecule type" value="Genomic_DNA"/>
</dbReference>
<name>A0A381VMJ2_9ZZZZ</name>